<dbReference type="PANTHER" id="PTHR36292:SF1">
    <property type="entry name" value="UPF0575 PROTEIN C19ORF67"/>
    <property type="match status" value="1"/>
</dbReference>
<protein>
    <submittedName>
        <fullName evidence="1">Si:ch211-214c7.5</fullName>
    </submittedName>
</protein>
<dbReference type="InterPro" id="IPR021748">
    <property type="entry name" value="DUF3314"/>
</dbReference>
<keyword evidence="2" id="KW-1185">Reference proteome</keyword>
<dbReference type="AlphaFoldDB" id="A0A8C2XGV6"/>
<evidence type="ECO:0000313" key="1">
    <source>
        <dbReference type="Ensembl" id="ENSCLMP00005018583.1"/>
    </source>
</evidence>
<dbReference type="PANTHER" id="PTHR36292">
    <property type="entry name" value="UPF0575 PROTEIN C19ORF67"/>
    <property type="match status" value="1"/>
</dbReference>
<evidence type="ECO:0000313" key="2">
    <source>
        <dbReference type="Proteomes" id="UP000694565"/>
    </source>
</evidence>
<dbReference type="GeneTree" id="ENSGT00390000009916"/>
<dbReference type="Ensembl" id="ENSCLMT00005019598.1">
    <property type="protein sequence ID" value="ENSCLMP00005018583.1"/>
    <property type="gene ID" value="ENSCLMG00005009396.1"/>
</dbReference>
<sequence length="221" mass="25438">LAAAVPSFLYTCQPYFNHLESSSSVSQHTLLPFDLLEFSQQLCDRLEQLVLTYASYNLLCLDETKPNSVSHFCVGQSWLGPLRVTAFRYCKPTAYLARADTGLYKRMRWNVERLEDEQQTDDESEEVEVETVGDTEYYFLCYEDIPNAHADADSQGSVVRMWSIGQWVQVTPITENIYDWIMCEVPQANYHRLLYLGSEEPSSCCATDYLQQLLLSHQTPE</sequence>
<dbReference type="Pfam" id="PF11771">
    <property type="entry name" value="DUF3314"/>
    <property type="match status" value="1"/>
</dbReference>
<accession>A0A8C2XGV6</accession>
<name>A0A8C2XGV6_CYCLU</name>
<reference evidence="1" key="2">
    <citation type="submission" date="2025-09" db="UniProtKB">
        <authorList>
            <consortium name="Ensembl"/>
        </authorList>
    </citation>
    <scope>IDENTIFICATION</scope>
</reference>
<reference evidence="1" key="1">
    <citation type="submission" date="2025-08" db="UniProtKB">
        <authorList>
            <consortium name="Ensembl"/>
        </authorList>
    </citation>
    <scope>IDENTIFICATION</scope>
</reference>
<dbReference type="Proteomes" id="UP000694565">
    <property type="component" value="Unplaced"/>
</dbReference>
<organism evidence="1 2">
    <name type="scientific">Cyclopterus lumpus</name>
    <name type="common">Lumpsucker</name>
    <dbReference type="NCBI Taxonomy" id="8103"/>
    <lineage>
        <taxon>Eukaryota</taxon>
        <taxon>Metazoa</taxon>
        <taxon>Chordata</taxon>
        <taxon>Craniata</taxon>
        <taxon>Vertebrata</taxon>
        <taxon>Euteleostomi</taxon>
        <taxon>Actinopterygii</taxon>
        <taxon>Neopterygii</taxon>
        <taxon>Teleostei</taxon>
        <taxon>Neoteleostei</taxon>
        <taxon>Acanthomorphata</taxon>
        <taxon>Eupercaria</taxon>
        <taxon>Perciformes</taxon>
        <taxon>Cottioidei</taxon>
        <taxon>Cottales</taxon>
        <taxon>Cyclopteridae</taxon>
        <taxon>Cyclopterus</taxon>
    </lineage>
</organism>
<proteinExistence type="predicted"/>